<feature type="non-terminal residue" evidence="1">
    <location>
        <position position="1"/>
    </location>
</feature>
<accession>A0ABN9QZQ1</accession>
<organism evidence="1 2">
    <name type="scientific">Prorocentrum cordatum</name>
    <dbReference type="NCBI Taxonomy" id="2364126"/>
    <lineage>
        <taxon>Eukaryota</taxon>
        <taxon>Sar</taxon>
        <taxon>Alveolata</taxon>
        <taxon>Dinophyceae</taxon>
        <taxon>Prorocentrales</taxon>
        <taxon>Prorocentraceae</taxon>
        <taxon>Prorocentrum</taxon>
    </lineage>
</organism>
<gene>
    <name evidence="1" type="ORF">PCOR1329_LOCUS16369</name>
</gene>
<feature type="non-terminal residue" evidence="1">
    <location>
        <position position="185"/>
    </location>
</feature>
<comment type="caution">
    <text evidence="1">The sequence shown here is derived from an EMBL/GenBank/DDBJ whole genome shotgun (WGS) entry which is preliminary data.</text>
</comment>
<dbReference type="EMBL" id="CAUYUJ010005006">
    <property type="protein sequence ID" value="CAK0811911.1"/>
    <property type="molecule type" value="Genomic_DNA"/>
</dbReference>
<name>A0ABN9QZQ1_9DINO</name>
<keyword evidence="2" id="KW-1185">Reference proteome</keyword>
<evidence type="ECO:0000313" key="2">
    <source>
        <dbReference type="Proteomes" id="UP001189429"/>
    </source>
</evidence>
<sequence length="185" mass="18961">RTPPRGQCTVPSSLAGLPLELRAGADLWTEWTAVRAEAFDLVLGGDGMNAAGGRLTLLRGRECYGGGIASVWPGAPTESFGDKSASWRGLPGQEAGYYSACWCDWVDPTDGCVLWQPVGRLAVAGPTALLEPLPQFFDPGEPFLLRASGVNLSAADRLAVVPGGSCDAGGTSGAAKEAPQSATGG</sequence>
<dbReference type="Proteomes" id="UP001189429">
    <property type="component" value="Unassembled WGS sequence"/>
</dbReference>
<reference evidence="1" key="1">
    <citation type="submission" date="2023-10" db="EMBL/GenBank/DDBJ databases">
        <authorList>
            <person name="Chen Y."/>
            <person name="Shah S."/>
            <person name="Dougan E. K."/>
            <person name="Thang M."/>
            <person name="Chan C."/>
        </authorList>
    </citation>
    <scope>NUCLEOTIDE SEQUENCE [LARGE SCALE GENOMIC DNA]</scope>
</reference>
<evidence type="ECO:0000313" key="1">
    <source>
        <dbReference type="EMBL" id="CAK0811911.1"/>
    </source>
</evidence>
<protein>
    <submittedName>
        <fullName evidence="1">Uncharacterized protein</fullName>
    </submittedName>
</protein>
<proteinExistence type="predicted"/>